<sequence length="147" mass="16873">MHTPRAPMPVPDFHRESRPARSMPSRHEPQGDRMTTRNEPDGLPVLYTPEEVAARLGRSGWWVREQCRRNRFPHTRAAGAVRFTRQQFEELLQILERRPEPAPQTPSTSVRRTSKKSPTRAPVTQLRARPPRTPKPAASNDVTKRTA</sequence>
<dbReference type="OrthoDB" id="4949931at2"/>
<dbReference type="InterPro" id="IPR041657">
    <property type="entry name" value="HTH_17"/>
</dbReference>
<feature type="domain" description="Helix-turn-helix" evidence="2">
    <location>
        <begin position="46"/>
        <end position="93"/>
    </location>
</feature>
<keyword evidence="3" id="KW-0238">DNA-binding</keyword>
<evidence type="ECO:0000313" key="3">
    <source>
        <dbReference type="EMBL" id="TDD01840.1"/>
    </source>
</evidence>
<feature type="region of interest" description="Disordered" evidence="1">
    <location>
        <begin position="95"/>
        <end position="147"/>
    </location>
</feature>
<comment type="caution">
    <text evidence="3">The sequence shown here is derived from an EMBL/GenBank/DDBJ whole genome shotgun (WGS) entry which is preliminary data.</text>
</comment>
<feature type="compositionally biased region" description="Pro residues" evidence="1">
    <location>
        <begin position="1"/>
        <end position="10"/>
    </location>
</feature>
<dbReference type="EMBL" id="SMKS01000056">
    <property type="protein sequence ID" value="TDD01840.1"/>
    <property type="molecule type" value="Genomic_DNA"/>
</dbReference>
<dbReference type="Pfam" id="PF12728">
    <property type="entry name" value="HTH_17"/>
    <property type="match status" value="1"/>
</dbReference>
<dbReference type="Proteomes" id="UP000295674">
    <property type="component" value="Unassembled WGS sequence"/>
</dbReference>
<evidence type="ECO:0000259" key="2">
    <source>
        <dbReference type="Pfam" id="PF12728"/>
    </source>
</evidence>
<dbReference type="AlphaFoldDB" id="A0A4R4VP27"/>
<evidence type="ECO:0000313" key="4">
    <source>
        <dbReference type="Proteomes" id="UP000295674"/>
    </source>
</evidence>
<proteinExistence type="predicted"/>
<feature type="region of interest" description="Disordered" evidence="1">
    <location>
        <begin position="1"/>
        <end position="45"/>
    </location>
</feature>
<dbReference type="GO" id="GO:0003677">
    <property type="term" value="F:DNA binding"/>
    <property type="evidence" value="ECO:0007669"/>
    <property type="project" value="UniProtKB-KW"/>
</dbReference>
<protein>
    <submittedName>
        <fullName evidence="3">DNA-binding protein</fullName>
    </submittedName>
</protein>
<feature type="compositionally biased region" description="Basic and acidic residues" evidence="1">
    <location>
        <begin position="12"/>
        <end position="40"/>
    </location>
</feature>
<reference evidence="3 4" key="1">
    <citation type="submission" date="2019-03" db="EMBL/GenBank/DDBJ databases">
        <title>Draft genome sequences of novel Actinobacteria.</title>
        <authorList>
            <person name="Sahin N."/>
            <person name="Ay H."/>
            <person name="Saygin H."/>
        </authorList>
    </citation>
    <scope>NUCLEOTIDE SEQUENCE [LARGE SCALE GENOMIC DNA]</scope>
    <source>
        <strain evidence="3 4">16K309</strain>
    </source>
</reference>
<keyword evidence="4" id="KW-1185">Reference proteome</keyword>
<evidence type="ECO:0000256" key="1">
    <source>
        <dbReference type="SAM" id="MobiDB-lite"/>
    </source>
</evidence>
<gene>
    <name evidence="3" type="ORF">E1181_24235</name>
</gene>
<organism evidence="3 4">
    <name type="scientific">Saccharopolyspora terrae</name>
    <dbReference type="NCBI Taxonomy" id="2530384"/>
    <lineage>
        <taxon>Bacteria</taxon>
        <taxon>Bacillati</taxon>
        <taxon>Actinomycetota</taxon>
        <taxon>Actinomycetes</taxon>
        <taxon>Pseudonocardiales</taxon>
        <taxon>Pseudonocardiaceae</taxon>
        <taxon>Saccharopolyspora</taxon>
    </lineage>
</organism>
<accession>A0A4R4VP27</accession>
<name>A0A4R4VP27_9PSEU</name>